<proteinExistence type="predicted"/>
<reference evidence="1" key="1">
    <citation type="thesis" date="2020" institute="ProQuest LLC" country="789 East Eisenhower Parkway, Ann Arbor, MI, USA">
        <title>Comparative Genomics and Chromosome Evolution.</title>
        <authorList>
            <person name="Mudd A.B."/>
        </authorList>
    </citation>
    <scope>NUCLEOTIDE SEQUENCE</scope>
    <source>
        <strain evidence="1">HN-11 Male</strain>
        <tissue evidence="1">Kidney and liver</tissue>
    </source>
</reference>
<evidence type="ECO:0000313" key="2">
    <source>
        <dbReference type="Proteomes" id="UP000770717"/>
    </source>
</evidence>
<dbReference type="EMBL" id="WNTK01002649">
    <property type="protein sequence ID" value="KAG9465824.1"/>
    <property type="molecule type" value="Genomic_DNA"/>
</dbReference>
<gene>
    <name evidence="1" type="ORF">GDO78_017678</name>
</gene>
<organism evidence="1 2">
    <name type="scientific">Eleutherodactylus coqui</name>
    <name type="common">Puerto Rican coqui</name>
    <dbReference type="NCBI Taxonomy" id="57060"/>
    <lineage>
        <taxon>Eukaryota</taxon>
        <taxon>Metazoa</taxon>
        <taxon>Chordata</taxon>
        <taxon>Craniata</taxon>
        <taxon>Vertebrata</taxon>
        <taxon>Euteleostomi</taxon>
        <taxon>Amphibia</taxon>
        <taxon>Batrachia</taxon>
        <taxon>Anura</taxon>
        <taxon>Neobatrachia</taxon>
        <taxon>Hyloidea</taxon>
        <taxon>Eleutherodactylidae</taxon>
        <taxon>Eleutherodactylinae</taxon>
        <taxon>Eleutherodactylus</taxon>
        <taxon>Eleutherodactylus</taxon>
    </lineage>
</organism>
<dbReference type="Proteomes" id="UP000770717">
    <property type="component" value="Unassembled WGS sequence"/>
</dbReference>
<evidence type="ECO:0000313" key="1">
    <source>
        <dbReference type="EMBL" id="KAG9465824.1"/>
    </source>
</evidence>
<keyword evidence="2" id="KW-1185">Reference proteome</keyword>
<accession>A0A8J6B9V6</accession>
<name>A0A8J6B9V6_ELECQ</name>
<protein>
    <submittedName>
        <fullName evidence="1">Uncharacterized protein</fullName>
    </submittedName>
</protein>
<sequence>MQTDERRTLAPDPRGPHPSHMLVVWSSTSGSLAAAELLWKVVWGHRGLSPLVTSCTSRSEVHPHLTPPSNTLRPRTAHYKDASRLHSNTFGNLLQHFQDLCLSSVNRNTLASIRA</sequence>
<comment type="caution">
    <text evidence="1">The sequence shown here is derived from an EMBL/GenBank/DDBJ whole genome shotgun (WGS) entry which is preliminary data.</text>
</comment>
<dbReference type="AlphaFoldDB" id="A0A8J6B9V6"/>